<proteinExistence type="predicted"/>
<feature type="region of interest" description="Disordered" evidence="1">
    <location>
        <begin position="572"/>
        <end position="614"/>
    </location>
</feature>
<evidence type="ECO:0000259" key="3">
    <source>
        <dbReference type="SMART" id="SM00460"/>
    </source>
</evidence>
<keyword evidence="2" id="KW-0472">Membrane</keyword>
<evidence type="ECO:0000313" key="4">
    <source>
        <dbReference type="EMBL" id="CAA9273095.1"/>
    </source>
</evidence>
<dbReference type="InterPro" id="IPR038765">
    <property type="entry name" value="Papain-like_cys_pep_sf"/>
</dbReference>
<dbReference type="SUPFAM" id="SSF54001">
    <property type="entry name" value="Cysteine proteinases"/>
    <property type="match status" value="1"/>
</dbReference>
<dbReference type="InterPro" id="IPR052901">
    <property type="entry name" value="Bact_TGase-like"/>
</dbReference>
<dbReference type="InterPro" id="IPR021878">
    <property type="entry name" value="TgpA_N"/>
</dbReference>
<dbReference type="AlphaFoldDB" id="A0A6J4JD46"/>
<keyword evidence="2" id="KW-1133">Transmembrane helix</keyword>
<dbReference type="PANTHER" id="PTHR42736">
    <property type="entry name" value="PROTEIN-GLUTAMINE GAMMA-GLUTAMYLTRANSFERASE"/>
    <property type="match status" value="1"/>
</dbReference>
<sequence length="781" mass="80805">MTDLDLRSAVSAATATLLGSAALSPVYTSGAWLAPVAAAVLTVLAGGLLLRGGGPALWSSLTRGRAPAGRVAALGTALVPFGQLLLLLAVLTALFAPAEAIAGIVPTPGSLQQLGAVLADGSAELQEQATPALPLTGLLALTAVFVGALAVLVDLVTVSGRQATLAGLALLVLFCVPVATVTGTIGLVAFAGPAAGLALLMWTDQRRWLAATGRTTRRSGVAGGVAALRTGTVAVAAGLVIGSFVPILTEGSLATGLGGGSGGGATGTSLDPVATMQGQLTLPEPIDLLQLDASVADPGYLRSVAIDEYDNESGWTLSNMRGEDSIADDDELAPLSGRQSYRSVTATVEVLEHDDRFLPTLFAPRSVRLDGDDADDWRFDSDTGTIYGREVTSGGLTYTIDASEPRPTVAQLSGAQFLEPEDPVQQFFTALPMLDPRVTDLVSQVTADSATPYQRVRSIQDFLTDRSNGFIYSLSTQPGTSGDDLVDFLTLRRGYCEQYAGAMAVMVRAAGVPARVALGYTPGTEQRDGGRLITSDDAHAWVEVYFEDLGWVPFDPTPIARDRAVELPWAPRAGEADTPDSQAQVPVPTAPSQSLPTAPQERGGGGVPDAQSGAGGEDLLWPVAGGLALALLAAAVVDAPAGLRVLQRRRRVAVGTAGALWDELTATALDAGLRSDPAWTPRRTGRELGGLLRPDSPGADAVLRLALAEEAASYGPAAGQHAHPDLVAALATARRDLLAAVPRSARLRAWFWPASLVQAGGRLAAAITDRVPRTLRRTRPV</sequence>
<dbReference type="SMART" id="SM00460">
    <property type="entry name" value="TGc"/>
    <property type="match status" value="1"/>
</dbReference>
<dbReference type="GO" id="GO:0008233">
    <property type="term" value="F:peptidase activity"/>
    <property type="evidence" value="ECO:0007669"/>
    <property type="project" value="UniProtKB-KW"/>
</dbReference>
<keyword evidence="2" id="KW-0812">Transmembrane</keyword>
<name>A0A6J4JD46_9ACTN</name>
<dbReference type="InterPro" id="IPR002931">
    <property type="entry name" value="Transglutaminase-like"/>
</dbReference>
<feature type="transmembrane region" description="Helical" evidence="2">
    <location>
        <begin position="135"/>
        <end position="156"/>
    </location>
</feature>
<feature type="domain" description="Transglutaminase-like" evidence="3">
    <location>
        <begin position="488"/>
        <end position="558"/>
    </location>
</feature>
<organism evidence="4">
    <name type="scientific">uncultured Blastococcus sp</name>
    <dbReference type="NCBI Taxonomy" id="217144"/>
    <lineage>
        <taxon>Bacteria</taxon>
        <taxon>Bacillati</taxon>
        <taxon>Actinomycetota</taxon>
        <taxon>Actinomycetes</taxon>
        <taxon>Geodermatophilales</taxon>
        <taxon>Geodermatophilaceae</taxon>
        <taxon>Blastococcus</taxon>
        <taxon>environmental samples</taxon>
    </lineage>
</organism>
<dbReference type="EMBL" id="CADCTN010000228">
    <property type="protein sequence ID" value="CAA9273095.1"/>
    <property type="molecule type" value="Genomic_DNA"/>
</dbReference>
<feature type="compositionally biased region" description="Polar residues" evidence="1">
    <location>
        <begin position="579"/>
        <end position="597"/>
    </location>
</feature>
<dbReference type="Pfam" id="PF11992">
    <property type="entry name" value="TgpA_N"/>
    <property type="match status" value="1"/>
</dbReference>
<feature type="transmembrane region" description="Helical" evidence="2">
    <location>
        <begin position="32"/>
        <end position="50"/>
    </location>
</feature>
<gene>
    <name evidence="4" type="ORF">AVDCRST_MAG52-3358</name>
</gene>
<protein>
    <submittedName>
        <fullName evidence="4">FIG001454: Transglutaminase-like enzymes, putative cysteine proteases</fullName>
    </submittedName>
</protein>
<dbReference type="PANTHER" id="PTHR42736:SF1">
    <property type="entry name" value="PROTEIN-GLUTAMINE GAMMA-GLUTAMYLTRANSFERASE"/>
    <property type="match status" value="1"/>
</dbReference>
<keyword evidence="4" id="KW-0645">Protease</keyword>
<evidence type="ECO:0000256" key="1">
    <source>
        <dbReference type="SAM" id="MobiDB-lite"/>
    </source>
</evidence>
<keyword evidence="4" id="KW-0378">Hydrolase</keyword>
<dbReference type="Gene3D" id="3.10.620.30">
    <property type="match status" value="1"/>
</dbReference>
<feature type="transmembrane region" description="Helical" evidence="2">
    <location>
        <begin position="71"/>
        <end position="96"/>
    </location>
</feature>
<dbReference type="GO" id="GO:0006508">
    <property type="term" value="P:proteolysis"/>
    <property type="evidence" value="ECO:0007669"/>
    <property type="project" value="UniProtKB-KW"/>
</dbReference>
<reference evidence="4" key="1">
    <citation type="submission" date="2020-02" db="EMBL/GenBank/DDBJ databases">
        <authorList>
            <person name="Meier V. D."/>
        </authorList>
    </citation>
    <scope>NUCLEOTIDE SEQUENCE</scope>
    <source>
        <strain evidence="4">AVDCRST_MAG52</strain>
    </source>
</reference>
<dbReference type="Pfam" id="PF01841">
    <property type="entry name" value="Transglut_core"/>
    <property type="match status" value="1"/>
</dbReference>
<accession>A0A6J4JD46</accession>
<evidence type="ECO:0000256" key="2">
    <source>
        <dbReference type="SAM" id="Phobius"/>
    </source>
</evidence>